<evidence type="ECO:0000256" key="1">
    <source>
        <dbReference type="SAM" id="MobiDB-lite"/>
    </source>
</evidence>
<protein>
    <submittedName>
        <fullName evidence="2">Uncharacterized protein</fullName>
    </submittedName>
</protein>
<feature type="region of interest" description="Disordered" evidence="1">
    <location>
        <begin position="247"/>
        <end position="274"/>
    </location>
</feature>
<sequence length="322" mass="35578">MEDFTTYTEVDASGVLTVTATKITAVNCDRDIDAYVYKDYGVDYFNGILVPFEIYLDSASDTSSLAGGPAFTVSAVGDHSDFGFWDIWVSADRIPAGGAPKIALRRGYLQVSDFYSNISLDTIYYCLLKREADSNTVTLEIYSDAYRKTLLDTLSVAGFGTSRKYRYAYGFVSSNNSTGPKDWDGFVQNMSIYRTNPAAAIYPSDVVSRPSSIRHIWRPGLAVMQVGLGDLGLDVDIAESAVRSELETAKETEQPATGIPAQFPVPEGGVPISSEMPPELQNIIDAQRRLARLAEIRRQLSGNLPPGERMRLEQELAEWMRR</sequence>
<name>A0A0F9FJI9_9ZZZZ</name>
<proteinExistence type="predicted"/>
<gene>
    <name evidence="2" type="ORF">LCGC14_1944660</name>
</gene>
<dbReference type="AlphaFoldDB" id="A0A0F9FJI9"/>
<organism evidence="2">
    <name type="scientific">marine sediment metagenome</name>
    <dbReference type="NCBI Taxonomy" id="412755"/>
    <lineage>
        <taxon>unclassified sequences</taxon>
        <taxon>metagenomes</taxon>
        <taxon>ecological metagenomes</taxon>
    </lineage>
</organism>
<comment type="caution">
    <text evidence="2">The sequence shown here is derived from an EMBL/GenBank/DDBJ whole genome shotgun (WGS) entry which is preliminary data.</text>
</comment>
<reference evidence="2" key="1">
    <citation type="journal article" date="2015" name="Nature">
        <title>Complex archaea that bridge the gap between prokaryotes and eukaryotes.</title>
        <authorList>
            <person name="Spang A."/>
            <person name="Saw J.H."/>
            <person name="Jorgensen S.L."/>
            <person name="Zaremba-Niedzwiedzka K."/>
            <person name="Martijn J."/>
            <person name="Lind A.E."/>
            <person name="van Eijk R."/>
            <person name="Schleper C."/>
            <person name="Guy L."/>
            <person name="Ettema T.J."/>
        </authorList>
    </citation>
    <scope>NUCLEOTIDE SEQUENCE</scope>
</reference>
<accession>A0A0F9FJI9</accession>
<dbReference type="EMBL" id="LAZR01021117">
    <property type="protein sequence ID" value="KKL86443.1"/>
    <property type="molecule type" value="Genomic_DNA"/>
</dbReference>
<evidence type="ECO:0000313" key="2">
    <source>
        <dbReference type="EMBL" id="KKL86443.1"/>
    </source>
</evidence>